<reference evidence="3" key="1">
    <citation type="submission" date="2013-11" db="EMBL/GenBank/DDBJ databases">
        <title>Genome sequence of the fusiform rust pathogen reveals effectors for host alternation and coevolution with pine.</title>
        <authorList>
            <consortium name="DOE Joint Genome Institute"/>
            <person name="Smith K."/>
            <person name="Pendleton A."/>
            <person name="Kubisiak T."/>
            <person name="Anderson C."/>
            <person name="Salamov A."/>
            <person name="Aerts A."/>
            <person name="Riley R."/>
            <person name="Clum A."/>
            <person name="Lindquist E."/>
            <person name="Ence D."/>
            <person name="Campbell M."/>
            <person name="Kronenberg Z."/>
            <person name="Feau N."/>
            <person name="Dhillon B."/>
            <person name="Hamelin R."/>
            <person name="Burleigh J."/>
            <person name="Smith J."/>
            <person name="Yandell M."/>
            <person name="Nelson C."/>
            <person name="Grigoriev I."/>
            <person name="Davis J."/>
        </authorList>
    </citation>
    <scope>NUCLEOTIDE SEQUENCE</scope>
    <source>
        <strain evidence="3">G11</strain>
    </source>
</reference>
<feature type="compositionally biased region" description="Low complexity" evidence="2">
    <location>
        <begin position="81"/>
        <end position="96"/>
    </location>
</feature>
<keyword evidence="1" id="KW-0175">Coiled coil</keyword>
<feature type="coiled-coil region" evidence="1">
    <location>
        <begin position="5"/>
        <end position="35"/>
    </location>
</feature>
<sequence length="174" mass="19146">MGQPHNLTKILKKNYEAQKEQIENQNRLITQMQEQATARDKAYAKLISKFESLTAVPSDKSKDKGKDKAATSLNLKKTKPSQTASSSKNSSSQAAAVFSTPQKLPSSNPSFKATMTPTGSAKRSPNQVIEVEWPEGFESTKLCFFTFIRIIWGLILASAIPKPPNPALLSEFNT</sequence>
<dbReference type="AlphaFoldDB" id="A0A9P6N5N6"/>
<feature type="region of interest" description="Disordered" evidence="2">
    <location>
        <begin position="56"/>
        <end position="125"/>
    </location>
</feature>
<dbReference type="Proteomes" id="UP000886653">
    <property type="component" value="Unassembled WGS sequence"/>
</dbReference>
<accession>A0A9P6N5N6</accession>
<evidence type="ECO:0000313" key="4">
    <source>
        <dbReference type="Proteomes" id="UP000886653"/>
    </source>
</evidence>
<dbReference type="EMBL" id="MU167524">
    <property type="protein sequence ID" value="KAG0139781.1"/>
    <property type="molecule type" value="Genomic_DNA"/>
</dbReference>
<evidence type="ECO:0000256" key="1">
    <source>
        <dbReference type="SAM" id="Coils"/>
    </source>
</evidence>
<feature type="non-terminal residue" evidence="3">
    <location>
        <position position="174"/>
    </location>
</feature>
<gene>
    <name evidence="3" type="ORF">CROQUDRAFT_666019</name>
</gene>
<name>A0A9P6N5N6_9BASI</name>
<evidence type="ECO:0000256" key="2">
    <source>
        <dbReference type="SAM" id="MobiDB-lite"/>
    </source>
</evidence>
<organism evidence="3 4">
    <name type="scientific">Cronartium quercuum f. sp. fusiforme G11</name>
    <dbReference type="NCBI Taxonomy" id="708437"/>
    <lineage>
        <taxon>Eukaryota</taxon>
        <taxon>Fungi</taxon>
        <taxon>Dikarya</taxon>
        <taxon>Basidiomycota</taxon>
        <taxon>Pucciniomycotina</taxon>
        <taxon>Pucciniomycetes</taxon>
        <taxon>Pucciniales</taxon>
        <taxon>Coleosporiaceae</taxon>
        <taxon>Cronartium</taxon>
    </lineage>
</organism>
<proteinExistence type="predicted"/>
<feature type="compositionally biased region" description="Polar residues" evidence="2">
    <location>
        <begin position="99"/>
        <end position="125"/>
    </location>
</feature>
<feature type="compositionally biased region" description="Basic and acidic residues" evidence="2">
    <location>
        <begin position="59"/>
        <end position="69"/>
    </location>
</feature>
<protein>
    <submittedName>
        <fullName evidence="3">Uncharacterized protein</fullName>
    </submittedName>
</protein>
<comment type="caution">
    <text evidence="3">The sequence shown here is derived from an EMBL/GenBank/DDBJ whole genome shotgun (WGS) entry which is preliminary data.</text>
</comment>
<evidence type="ECO:0000313" key="3">
    <source>
        <dbReference type="EMBL" id="KAG0139781.1"/>
    </source>
</evidence>
<keyword evidence="4" id="KW-1185">Reference proteome</keyword>